<comment type="caution">
    <text evidence="2">The sequence shown here is derived from an EMBL/GenBank/DDBJ whole genome shotgun (WGS) entry which is preliminary data.</text>
</comment>
<name>A0A811TY08_CERCA</name>
<evidence type="ECO:0000256" key="1">
    <source>
        <dbReference type="SAM" id="MobiDB-lite"/>
    </source>
</evidence>
<protein>
    <submittedName>
        <fullName evidence="2">(Mediterranean fruit fly) hypothetical protein</fullName>
    </submittedName>
</protein>
<feature type="compositionally biased region" description="Basic and acidic residues" evidence="1">
    <location>
        <begin position="7"/>
        <end position="43"/>
    </location>
</feature>
<evidence type="ECO:0000313" key="3">
    <source>
        <dbReference type="Proteomes" id="UP000606786"/>
    </source>
</evidence>
<evidence type="ECO:0000313" key="2">
    <source>
        <dbReference type="EMBL" id="CAD6991672.1"/>
    </source>
</evidence>
<sequence length="56" mass="6359">MDFDSPDVEKDFPDSEGDHDKMSKKDLLIGRRKDKKDKGKDRGYAALEGESSPEED</sequence>
<keyword evidence="3" id="KW-1185">Reference proteome</keyword>
<accession>A0A811TY08</accession>
<reference evidence="2" key="1">
    <citation type="submission" date="2020-11" db="EMBL/GenBank/DDBJ databases">
        <authorList>
            <person name="Whitehead M."/>
        </authorList>
    </citation>
    <scope>NUCLEOTIDE SEQUENCE</scope>
    <source>
        <strain evidence="2">EGII</strain>
    </source>
</reference>
<gene>
    <name evidence="2" type="ORF">CCAP1982_LOCUS585</name>
</gene>
<organism evidence="2 3">
    <name type="scientific">Ceratitis capitata</name>
    <name type="common">Mediterranean fruit fly</name>
    <name type="synonym">Tephritis capitata</name>
    <dbReference type="NCBI Taxonomy" id="7213"/>
    <lineage>
        <taxon>Eukaryota</taxon>
        <taxon>Metazoa</taxon>
        <taxon>Ecdysozoa</taxon>
        <taxon>Arthropoda</taxon>
        <taxon>Hexapoda</taxon>
        <taxon>Insecta</taxon>
        <taxon>Pterygota</taxon>
        <taxon>Neoptera</taxon>
        <taxon>Endopterygota</taxon>
        <taxon>Diptera</taxon>
        <taxon>Brachycera</taxon>
        <taxon>Muscomorpha</taxon>
        <taxon>Tephritoidea</taxon>
        <taxon>Tephritidae</taxon>
        <taxon>Ceratitis</taxon>
        <taxon>Ceratitis</taxon>
    </lineage>
</organism>
<proteinExistence type="predicted"/>
<dbReference type="EMBL" id="CAJHJT010000001">
    <property type="protein sequence ID" value="CAD6991672.1"/>
    <property type="molecule type" value="Genomic_DNA"/>
</dbReference>
<feature type="region of interest" description="Disordered" evidence="1">
    <location>
        <begin position="1"/>
        <end position="56"/>
    </location>
</feature>
<dbReference type="AlphaFoldDB" id="A0A811TY08"/>
<dbReference type="Proteomes" id="UP000606786">
    <property type="component" value="Unassembled WGS sequence"/>
</dbReference>